<keyword evidence="2" id="KW-1185">Reference proteome</keyword>
<comment type="caution">
    <text evidence="1">The sequence shown here is derived from an EMBL/GenBank/DDBJ whole genome shotgun (WGS) entry which is preliminary data.</text>
</comment>
<evidence type="ECO:0000313" key="2">
    <source>
        <dbReference type="Proteomes" id="UP001164250"/>
    </source>
</evidence>
<gene>
    <name evidence="1" type="ORF">Patl1_34065</name>
</gene>
<dbReference type="Proteomes" id="UP001164250">
    <property type="component" value="Chromosome 15"/>
</dbReference>
<dbReference type="EMBL" id="CM047910">
    <property type="protein sequence ID" value="KAJ0075882.1"/>
    <property type="molecule type" value="Genomic_DNA"/>
</dbReference>
<evidence type="ECO:0000313" key="1">
    <source>
        <dbReference type="EMBL" id="KAJ0075882.1"/>
    </source>
</evidence>
<protein>
    <submittedName>
        <fullName evidence="1">Uncharacterized protein</fullName>
    </submittedName>
</protein>
<name>A0ACC0ZT37_9ROSI</name>
<organism evidence="1 2">
    <name type="scientific">Pistacia atlantica</name>
    <dbReference type="NCBI Taxonomy" id="434234"/>
    <lineage>
        <taxon>Eukaryota</taxon>
        <taxon>Viridiplantae</taxon>
        <taxon>Streptophyta</taxon>
        <taxon>Embryophyta</taxon>
        <taxon>Tracheophyta</taxon>
        <taxon>Spermatophyta</taxon>
        <taxon>Magnoliopsida</taxon>
        <taxon>eudicotyledons</taxon>
        <taxon>Gunneridae</taxon>
        <taxon>Pentapetalae</taxon>
        <taxon>rosids</taxon>
        <taxon>malvids</taxon>
        <taxon>Sapindales</taxon>
        <taxon>Anacardiaceae</taxon>
        <taxon>Pistacia</taxon>
    </lineage>
</organism>
<reference evidence="2" key="1">
    <citation type="journal article" date="2023" name="G3 (Bethesda)">
        <title>Genome assembly and association tests identify interacting loci associated with vigor, precocity, and sex in interspecific pistachio rootstocks.</title>
        <authorList>
            <person name="Palmer W."/>
            <person name="Jacygrad E."/>
            <person name="Sagayaradj S."/>
            <person name="Cavanaugh K."/>
            <person name="Han R."/>
            <person name="Bertier L."/>
            <person name="Beede B."/>
            <person name="Kafkas S."/>
            <person name="Golino D."/>
            <person name="Preece J."/>
            <person name="Michelmore R."/>
        </authorList>
    </citation>
    <scope>NUCLEOTIDE SEQUENCE [LARGE SCALE GENOMIC DNA]</scope>
</reference>
<sequence>MDSRLFEAIANNYRGAFDNLVQDNEGILEQRTDYHLSTVLHLASRFRHFELVKDIIELHPEIVETLNKKLVDKGHLDVVKLMMNQSWQMDFEEDGIDLNALHVAPAMGHTDTVQNILEVRPNFARKSNKNGYSPLHCYTPLHLAAIHGKVPILEEFMLSSPTSFQYLTKEGEIMCHLAVKFNQYDALLAMYIVNTPKEIINCCNNKGHTVLEILELSPGNAESKQLKKAVEAAADKNFGLGYQPEVVPTPSSSVSAESRKDSGQVVAVSFMAIAYIAATTVTMPHCIESGWMFEVLLAISVWTVGTAFVYLGLVLTRHWLRKLKWREERGQRRRATATIQGKAQSQHDTTNAARAIYSESTISDVDSSTSLGYHAY</sequence>
<accession>A0ACC0ZT37</accession>
<proteinExistence type="predicted"/>